<keyword evidence="7" id="KW-0503">Monooxygenase</keyword>
<evidence type="ECO:0000256" key="4">
    <source>
        <dbReference type="ARBA" id="ARBA00022723"/>
    </source>
</evidence>
<comment type="similarity">
    <text evidence="2">Belongs to the cytochrome P450 family.</text>
</comment>
<dbReference type="GO" id="GO:0005506">
    <property type="term" value="F:iron ion binding"/>
    <property type="evidence" value="ECO:0007669"/>
    <property type="project" value="InterPro"/>
</dbReference>
<dbReference type="InterPro" id="IPR036396">
    <property type="entry name" value="Cyt_P450_sf"/>
</dbReference>
<feature type="signal peptide" evidence="8">
    <location>
        <begin position="1"/>
        <end position="16"/>
    </location>
</feature>
<keyword evidence="9" id="KW-1185">Reference proteome</keyword>
<accession>A0A914VHG7</accession>
<dbReference type="InterPro" id="IPR050476">
    <property type="entry name" value="Insect_CytP450_Detox"/>
</dbReference>
<dbReference type="WBParaSite" id="PSAMB.scaffold1901size26839.g15485.t1">
    <property type="protein sequence ID" value="PSAMB.scaffold1901size26839.g15485.t1"/>
    <property type="gene ID" value="PSAMB.scaffold1901size26839.g15485"/>
</dbReference>
<dbReference type="FunFam" id="1.10.630.10:FF:000182">
    <property type="entry name" value="Cytochrome P450 3A4"/>
    <property type="match status" value="1"/>
</dbReference>
<dbReference type="InterPro" id="IPR001128">
    <property type="entry name" value="Cyt_P450"/>
</dbReference>
<sequence length="384" mass="43908">MLLFVLFCLVVTSILARWILNRYNKQQLRDQLGIKGPPPNFFTGNLLQLIEFSKQVGLENGHKIGMEYAKQYGNVMGLYFGPELEIVVTDLEIAKEIFIKQFSNFVDRRKVPFNAGPPLSESLLVIGARGGMGGWKDVRSAVSPTFSSGKMKSMFSTVESTISIFMENMAEHAESGKSFDIYDEFQALTLDVIGKCAFAIDSNSLKNRDDPFYINCRKFFLESDMKRSWVIPIAFMFPELEWLITKIRPWTAFGRAEQPLVEGLRAVLEERKKNFNKAHNVDIIQLLLSNDEEHKSDTKKQPMTTETIVANCYAFLLAGYETTSTALAYTAWLLAKHTDEQRKLQEEIDEVLGDREMKYDDINKLPYLDAVFHESLRMYPPVIV</sequence>
<evidence type="ECO:0000256" key="2">
    <source>
        <dbReference type="ARBA" id="ARBA00010617"/>
    </source>
</evidence>
<keyword evidence="8" id="KW-0732">Signal</keyword>
<dbReference type="Pfam" id="PF00067">
    <property type="entry name" value="p450"/>
    <property type="match status" value="1"/>
</dbReference>
<keyword evidence="6" id="KW-0408">Iron</keyword>
<reference evidence="10" key="1">
    <citation type="submission" date="2022-11" db="UniProtKB">
        <authorList>
            <consortium name="WormBaseParasite"/>
        </authorList>
    </citation>
    <scope>IDENTIFICATION</scope>
</reference>
<evidence type="ECO:0000256" key="5">
    <source>
        <dbReference type="ARBA" id="ARBA00023002"/>
    </source>
</evidence>
<organism evidence="9 10">
    <name type="scientific">Plectus sambesii</name>
    <dbReference type="NCBI Taxonomy" id="2011161"/>
    <lineage>
        <taxon>Eukaryota</taxon>
        <taxon>Metazoa</taxon>
        <taxon>Ecdysozoa</taxon>
        <taxon>Nematoda</taxon>
        <taxon>Chromadorea</taxon>
        <taxon>Plectida</taxon>
        <taxon>Plectina</taxon>
        <taxon>Plectoidea</taxon>
        <taxon>Plectidae</taxon>
        <taxon>Plectus</taxon>
    </lineage>
</organism>
<comment type="cofactor">
    <cofactor evidence="1">
        <name>heme</name>
        <dbReference type="ChEBI" id="CHEBI:30413"/>
    </cofactor>
</comment>
<evidence type="ECO:0000256" key="1">
    <source>
        <dbReference type="ARBA" id="ARBA00001971"/>
    </source>
</evidence>
<feature type="chain" id="PRO_5037295139" evidence="8">
    <location>
        <begin position="17"/>
        <end position="384"/>
    </location>
</feature>
<protein>
    <submittedName>
        <fullName evidence="10">Cytochrome P450</fullName>
    </submittedName>
</protein>
<keyword evidence="4" id="KW-0479">Metal-binding</keyword>
<dbReference type="Gene3D" id="1.10.630.10">
    <property type="entry name" value="Cytochrome P450"/>
    <property type="match status" value="1"/>
</dbReference>
<dbReference type="PRINTS" id="PR00385">
    <property type="entry name" value="P450"/>
</dbReference>
<proteinExistence type="inferred from homology"/>
<dbReference type="AlphaFoldDB" id="A0A914VHG7"/>
<dbReference type="GO" id="GO:0016705">
    <property type="term" value="F:oxidoreductase activity, acting on paired donors, with incorporation or reduction of molecular oxygen"/>
    <property type="evidence" value="ECO:0007669"/>
    <property type="project" value="InterPro"/>
</dbReference>
<dbReference type="PANTHER" id="PTHR24292">
    <property type="entry name" value="CYTOCHROME P450"/>
    <property type="match status" value="1"/>
</dbReference>
<evidence type="ECO:0000256" key="7">
    <source>
        <dbReference type="ARBA" id="ARBA00023033"/>
    </source>
</evidence>
<evidence type="ECO:0000256" key="6">
    <source>
        <dbReference type="ARBA" id="ARBA00023004"/>
    </source>
</evidence>
<dbReference type="GO" id="GO:0020037">
    <property type="term" value="F:heme binding"/>
    <property type="evidence" value="ECO:0007669"/>
    <property type="project" value="InterPro"/>
</dbReference>
<dbReference type="PRINTS" id="PR00463">
    <property type="entry name" value="EP450I"/>
</dbReference>
<dbReference type="Proteomes" id="UP000887566">
    <property type="component" value="Unplaced"/>
</dbReference>
<evidence type="ECO:0000256" key="3">
    <source>
        <dbReference type="ARBA" id="ARBA00022617"/>
    </source>
</evidence>
<evidence type="ECO:0000313" key="9">
    <source>
        <dbReference type="Proteomes" id="UP000887566"/>
    </source>
</evidence>
<dbReference type="SUPFAM" id="SSF48264">
    <property type="entry name" value="Cytochrome P450"/>
    <property type="match status" value="1"/>
</dbReference>
<evidence type="ECO:0000256" key="8">
    <source>
        <dbReference type="SAM" id="SignalP"/>
    </source>
</evidence>
<dbReference type="GO" id="GO:0004497">
    <property type="term" value="F:monooxygenase activity"/>
    <property type="evidence" value="ECO:0007669"/>
    <property type="project" value="UniProtKB-KW"/>
</dbReference>
<keyword evidence="3" id="KW-0349">Heme</keyword>
<evidence type="ECO:0000313" key="10">
    <source>
        <dbReference type="WBParaSite" id="PSAMB.scaffold1901size26839.g15485.t1"/>
    </source>
</evidence>
<name>A0A914VHG7_9BILA</name>
<dbReference type="PANTHER" id="PTHR24292:SF102">
    <property type="entry name" value="CYTOCHROME P450 FAMILY-RELATED"/>
    <property type="match status" value="1"/>
</dbReference>
<dbReference type="InterPro" id="IPR002401">
    <property type="entry name" value="Cyt_P450_E_grp-I"/>
</dbReference>
<keyword evidence="5" id="KW-0560">Oxidoreductase</keyword>